<dbReference type="SFLD" id="SFLDS00029">
    <property type="entry name" value="Radical_SAM"/>
    <property type="match status" value="1"/>
</dbReference>
<evidence type="ECO:0000256" key="13">
    <source>
        <dbReference type="ARBA" id="ARBA00023157"/>
    </source>
</evidence>
<evidence type="ECO:0000256" key="5">
    <source>
        <dbReference type="ARBA" id="ARBA00022490"/>
    </source>
</evidence>
<dbReference type="InterPro" id="IPR013785">
    <property type="entry name" value="Aldolase_TIM"/>
</dbReference>
<dbReference type="GO" id="GO:0051539">
    <property type="term" value="F:4 iron, 4 sulfur cluster binding"/>
    <property type="evidence" value="ECO:0007669"/>
    <property type="project" value="UniProtKB-KW"/>
</dbReference>
<dbReference type="GO" id="GO:0070475">
    <property type="term" value="P:rRNA base methylation"/>
    <property type="evidence" value="ECO:0007669"/>
    <property type="project" value="TreeGrafter"/>
</dbReference>
<evidence type="ECO:0000313" key="16">
    <source>
        <dbReference type="Proteomes" id="UP000823660"/>
    </source>
</evidence>
<dbReference type="InterPro" id="IPR004383">
    <property type="entry name" value="rRNA_lsu_MTrfase_RlmN/Cfr"/>
</dbReference>
<dbReference type="PROSITE" id="PS51918">
    <property type="entry name" value="RADICAL_SAM"/>
    <property type="match status" value="1"/>
</dbReference>
<dbReference type="InterPro" id="IPR048641">
    <property type="entry name" value="RlmN_N"/>
</dbReference>
<keyword evidence="9" id="KW-0949">S-adenosyl-L-methionine</keyword>
<evidence type="ECO:0000256" key="12">
    <source>
        <dbReference type="ARBA" id="ARBA00023014"/>
    </source>
</evidence>
<keyword evidence="7" id="KW-0489">Methyltransferase</keyword>
<evidence type="ECO:0000256" key="1">
    <source>
        <dbReference type="ARBA" id="ARBA00001966"/>
    </source>
</evidence>
<keyword evidence="10" id="KW-0479">Metal-binding</keyword>
<dbReference type="EMBL" id="JADIMH010000056">
    <property type="protein sequence ID" value="MBO8467833.1"/>
    <property type="molecule type" value="Genomic_DNA"/>
</dbReference>
<organism evidence="15 16">
    <name type="scientific">Candidatus Cryptobacteroides faecipullorum</name>
    <dbReference type="NCBI Taxonomy" id="2840764"/>
    <lineage>
        <taxon>Bacteria</taxon>
        <taxon>Pseudomonadati</taxon>
        <taxon>Bacteroidota</taxon>
        <taxon>Bacteroidia</taxon>
        <taxon>Bacteroidales</taxon>
        <taxon>Candidatus Cryptobacteroides</taxon>
    </lineage>
</organism>
<dbReference type="GO" id="GO:0005737">
    <property type="term" value="C:cytoplasm"/>
    <property type="evidence" value="ECO:0007669"/>
    <property type="project" value="UniProtKB-SubCell"/>
</dbReference>
<evidence type="ECO:0000256" key="11">
    <source>
        <dbReference type="ARBA" id="ARBA00023004"/>
    </source>
</evidence>
<dbReference type="InterPro" id="IPR007197">
    <property type="entry name" value="rSAM"/>
</dbReference>
<accession>A0A9D9I9U7</accession>
<protein>
    <submittedName>
        <fullName evidence="15">23S rRNA (Adenine(2503)-C(2))-methyltransferase RlmN</fullName>
    </submittedName>
</protein>
<keyword evidence="11" id="KW-0408">Iron</keyword>
<evidence type="ECO:0000259" key="14">
    <source>
        <dbReference type="PROSITE" id="PS51918"/>
    </source>
</evidence>
<keyword evidence="12" id="KW-0411">Iron-sulfur</keyword>
<dbReference type="PANTHER" id="PTHR30544">
    <property type="entry name" value="23S RRNA METHYLTRANSFERASE"/>
    <property type="match status" value="1"/>
</dbReference>
<evidence type="ECO:0000256" key="9">
    <source>
        <dbReference type="ARBA" id="ARBA00022691"/>
    </source>
</evidence>
<keyword evidence="4" id="KW-0004">4Fe-4S</keyword>
<dbReference type="Pfam" id="PF21016">
    <property type="entry name" value="RlmN_N"/>
    <property type="match status" value="1"/>
</dbReference>
<comment type="cofactor">
    <cofactor evidence="1">
        <name>[4Fe-4S] cluster</name>
        <dbReference type="ChEBI" id="CHEBI:49883"/>
    </cofactor>
</comment>
<keyword evidence="13" id="KW-1015">Disulfide bond</keyword>
<gene>
    <name evidence="15" type="primary">rlmN</name>
    <name evidence="15" type="ORF">IAB99_08760</name>
</gene>
<dbReference type="SFLD" id="SFLDF00275">
    <property type="entry name" value="adenosine_C2_methyltransferase"/>
    <property type="match status" value="1"/>
</dbReference>
<reference evidence="15" key="2">
    <citation type="journal article" date="2021" name="PeerJ">
        <title>Extensive microbial diversity within the chicken gut microbiome revealed by metagenomics and culture.</title>
        <authorList>
            <person name="Gilroy R."/>
            <person name="Ravi A."/>
            <person name="Getino M."/>
            <person name="Pursley I."/>
            <person name="Horton D.L."/>
            <person name="Alikhan N.F."/>
            <person name="Baker D."/>
            <person name="Gharbi K."/>
            <person name="Hall N."/>
            <person name="Watson M."/>
            <person name="Adriaenssens E.M."/>
            <person name="Foster-Nyarko E."/>
            <person name="Jarju S."/>
            <person name="Secka A."/>
            <person name="Antonio M."/>
            <person name="Oren A."/>
            <person name="Chaudhuri R.R."/>
            <person name="La Ragione R."/>
            <person name="Hildebrand F."/>
            <person name="Pallen M.J."/>
        </authorList>
    </citation>
    <scope>NUCLEOTIDE SEQUENCE</scope>
    <source>
        <strain evidence="15">B1-15692</strain>
    </source>
</reference>
<dbReference type="GO" id="GO:0008173">
    <property type="term" value="F:RNA methyltransferase activity"/>
    <property type="evidence" value="ECO:0007669"/>
    <property type="project" value="InterPro"/>
</dbReference>
<evidence type="ECO:0000256" key="3">
    <source>
        <dbReference type="ARBA" id="ARBA00007544"/>
    </source>
</evidence>
<proteinExistence type="inferred from homology"/>
<comment type="subcellular location">
    <subcellularLocation>
        <location evidence="2">Cytoplasm</location>
    </subcellularLocation>
</comment>
<dbReference type="GO" id="GO:0030488">
    <property type="term" value="P:tRNA methylation"/>
    <property type="evidence" value="ECO:0007669"/>
    <property type="project" value="TreeGrafter"/>
</dbReference>
<evidence type="ECO:0000313" key="15">
    <source>
        <dbReference type="EMBL" id="MBO8467833.1"/>
    </source>
</evidence>
<dbReference type="GO" id="GO:0046872">
    <property type="term" value="F:metal ion binding"/>
    <property type="evidence" value="ECO:0007669"/>
    <property type="project" value="UniProtKB-KW"/>
</dbReference>
<dbReference type="Gene3D" id="1.10.150.530">
    <property type="match status" value="1"/>
</dbReference>
<comment type="caution">
    <text evidence="15">The sequence shown here is derived from an EMBL/GenBank/DDBJ whole genome shotgun (WGS) entry which is preliminary data.</text>
</comment>
<evidence type="ECO:0000256" key="2">
    <source>
        <dbReference type="ARBA" id="ARBA00004496"/>
    </source>
</evidence>
<dbReference type="Pfam" id="PF04055">
    <property type="entry name" value="Radical_SAM"/>
    <property type="match status" value="1"/>
</dbReference>
<comment type="similarity">
    <text evidence="3">Belongs to the radical SAM superfamily. RlmN family.</text>
</comment>
<evidence type="ECO:0000256" key="8">
    <source>
        <dbReference type="ARBA" id="ARBA00022679"/>
    </source>
</evidence>
<feature type="domain" description="Radical SAM core" evidence="14">
    <location>
        <begin position="121"/>
        <end position="348"/>
    </location>
</feature>
<dbReference type="PANTHER" id="PTHR30544:SF5">
    <property type="entry name" value="RADICAL SAM CORE DOMAIN-CONTAINING PROTEIN"/>
    <property type="match status" value="1"/>
</dbReference>
<evidence type="ECO:0000256" key="6">
    <source>
        <dbReference type="ARBA" id="ARBA00022552"/>
    </source>
</evidence>
<keyword evidence="5" id="KW-0963">Cytoplasm</keyword>
<dbReference type="PIRSF" id="PIRSF006004">
    <property type="entry name" value="CHP00048"/>
    <property type="match status" value="1"/>
</dbReference>
<dbReference type="Gene3D" id="3.20.20.70">
    <property type="entry name" value="Aldolase class I"/>
    <property type="match status" value="1"/>
</dbReference>
<dbReference type="SUPFAM" id="SSF102114">
    <property type="entry name" value="Radical SAM enzymes"/>
    <property type="match status" value="1"/>
</dbReference>
<dbReference type="InterPro" id="IPR040072">
    <property type="entry name" value="Methyltransferase_A"/>
</dbReference>
<dbReference type="SFLD" id="SFLDG01062">
    <property type="entry name" value="methyltransferase_(Class_A)"/>
    <property type="match status" value="1"/>
</dbReference>
<evidence type="ECO:0000256" key="10">
    <source>
        <dbReference type="ARBA" id="ARBA00022723"/>
    </source>
</evidence>
<keyword evidence="8" id="KW-0808">Transferase</keyword>
<reference evidence="15" key="1">
    <citation type="submission" date="2020-10" db="EMBL/GenBank/DDBJ databases">
        <authorList>
            <person name="Gilroy R."/>
        </authorList>
    </citation>
    <scope>NUCLEOTIDE SEQUENCE</scope>
    <source>
        <strain evidence="15">B1-15692</strain>
    </source>
</reference>
<keyword evidence="6" id="KW-0698">rRNA processing</keyword>
<name>A0A9D9I9U7_9BACT</name>
<dbReference type="Proteomes" id="UP000823660">
    <property type="component" value="Unassembled WGS sequence"/>
</dbReference>
<evidence type="ECO:0000256" key="7">
    <source>
        <dbReference type="ARBA" id="ARBA00022603"/>
    </source>
</evidence>
<sequence>MKQRLLGKTPDELKTVALEAGLPKFAAGQMARWLYQKKVRTIDQMTDISKAGRAALNERYEVGVTPYSRLQVSSDGTRKYLFPVEGIFSRSLQCPPGKDVTGPVNAPATEAGAVEAVMIPDGDRATLCVSSQSGCRMGCRFCMTGRQGFHGHLSAADIISQFISVDESDALTNAVFMGMGEPLDNYENVARAIEVLTSDWGFAWSPKRITLSTIGVLPFLKRFLDESRCHLAVSLHNPFPDERLSMMPVENAYPIEDVLELIRQYDFTGQRRVSFEYTMFAGFNDTKRHADALSRMLAGLECRVNLIRFHKIPDFPYGPSSQGVMELFRDRLSRAGITTTIRASRGEDILAACGMLAGRHKDKSV</sequence>
<evidence type="ECO:0000256" key="4">
    <source>
        <dbReference type="ARBA" id="ARBA00022485"/>
    </source>
</evidence>
<dbReference type="AlphaFoldDB" id="A0A9D9I9U7"/>
<dbReference type="CDD" id="cd01335">
    <property type="entry name" value="Radical_SAM"/>
    <property type="match status" value="1"/>
</dbReference>
<dbReference type="InterPro" id="IPR058240">
    <property type="entry name" value="rSAM_sf"/>
</dbReference>